<gene>
    <name evidence="1" type="ORF">LCGC14_0909690</name>
</gene>
<proteinExistence type="predicted"/>
<evidence type="ECO:0000313" key="1">
    <source>
        <dbReference type="EMBL" id="KKN22966.1"/>
    </source>
</evidence>
<comment type="caution">
    <text evidence="1">The sequence shown here is derived from an EMBL/GenBank/DDBJ whole genome shotgun (WGS) entry which is preliminary data.</text>
</comment>
<accession>A0A0F9RCW3</accession>
<sequence>MLMPATLSVNGNEKAYSYLEMQGQAPDSSGFHRYRVLCVNRDGKLAEYREDMGKAELWKGAKQLNIPSLWEHTCAELIALANELRWETDIDVRDWLELEKYNVA</sequence>
<dbReference type="EMBL" id="LAZR01003014">
    <property type="protein sequence ID" value="KKN22966.1"/>
    <property type="molecule type" value="Genomic_DNA"/>
</dbReference>
<dbReference type="AlphaFoldDB" id="A0A0F9RCW3"/>
<organism evidence="1">
    <name type="scientific">marine sediment metagenome</name>
    <dbReference type="NCBI Taxonomy" id="412755"/>
    <lineage>
        <taxon>unclassified sequences</taxon>
        <taxon>metagenomes</taxon>
        <taxon>ecological metagenomes</taxon>
    </lineage>
</organism>
<reference evidence="1" key="1">
    <citation type="journal article" date="2015" name="Nature">
        <title>Complex archaea that bridge the gap between prokaryotes and eukaryotes.</title>
        <authorList>
            <person name="Spang A."/>
            <person name="Saw J.H."/>
            <person name="Jorgensen S.L."/>
            <person name="Zaremba-Niedzwiedzka K."/>
            <person name="Martijn J."/>
            <person name="Lind A.E."/>
            <person name="van Eijk R."/>
            <person name="Schleper C."/>
            <person name="Guy L."/>
            <person name="Ettema T.J."/>
        </authorList>
    </citation>
    <scope>NUCLEOTIDE SEQUENCE</scope>
</reference>
<protein>
    <submittedName>
        <fullName evidence="1">Uncharacterized protein</fullName>
    </submittedName>
</protein>
<name>A0A0F9RCW3_9ZZZZ</name>